<dbReference type="EMBL" id="KB870809">
    <property type="protein sequence ID" value="EOA23512.1"/>
    <property type="molecule type" value="Genomic_DNA"/>
</dbReference>
<dbReference type="KEGG" id="crb:17885302"/>
<dbReference type="GO" id="GO:0070939">
    <property type="term" value="C:Dsl1/NZR complex"/>
    <property type="evidence" value="ECO:0007669"/>
    <property type="project" value="InterPro"/>
</dbReference>
<dbReference type="AlphaFoldDB" id="R0FM42"/>
<dbReference type="GO" id="GO:0006890">
    <property type="term" value="P:retrograde vesicle-mediated transport, Golgi to endoplasmic reticulum"/>
    <property type="evidence" value="ECO:0007669"/>
    <property type="project" value="InterPro"/>
</dbReference>
<dbReference type="InterPro" id="IPR007528">
    <property type="entry name" value="RINT1_Tip20"/>
</dbReference>
<reference evidence="3" key="1">
    <citation type="journal article" date="2013" name="Nat. Genet.">
        <title>The Capsella rubella genome and the genomic consequences of rapid mating system evolution.</title>
        <authorList>
            <person name="Slotte T."/>
            <person name="Hazzouri K.M."/>
            <person name="Agren J.A."/>
            <person name="Koenig D."/>
            <person name="Maumus F."/>
            <person name="Guo Y.L."/>
            <person name="Steige K."/>
            <person name="Platts A.E."/>
            <person name="Escobar J.S."/>
            <person name="Newman L.K."/>
            <person name="Wang W."/>
            <person name="Mandakova T."/>
            <person name="Vello E."/>
            <person name="Smith L.M."/>
            <person name="Henz S.R."/>
            <person name="Steffen J."/>
            <person name="Takuno S."/>
            <person name="Brandvain Y."/>
            <person name="Coop G."/>
            <person name="Andolfatto P."/>
            <person name="Hu T.T."/>
            <person name="Blanchette M."/>
            <person name="Clark R.M."/>
            <person name="Quesneville H."/>
            <person name="Nordborg M."/>
            <person name="Gaut B.S."/>
            <person name="Lysak M.A."/>
            <person name="Jenkins J."/>
            <person name="Grimwood J."/>
            <person name="Chapman J."/>
            <person name="Prochnik S."/>
            <person name="Shu S."/>
            <person name="Rokhsar D."/>
            <person name="Schmutz J."/>
            <person name="Weigel D."/>
            <person name="Wright S.I."/>
        </authorList>
    </citation>
    <scope>NUCLEOTIDE SEQUENCE [LARGE SCALE GENOMIC DNA]</scope>
    <source>
        <strain evidence="3">cv. Monte Gargano</strain>
    </source>
</reference>
<proteinExistence type="predicted"/>
<gene>
    <name evidence="2" type="ORF">CARUB_v10016705mg</name>
</gene>
<evidence type="ECO:0000313" key="3">
    <source>
        <dbReference type="Proteomes" id="UP000029121"/>
    </source>
</evidence>
<dbReference type="GO" id="GO:0060628">
    <property type="term" value="P:regulation of ER to Golgi vesicle-mediated transport"/>
    <property type="evidence" value="ECO:0007669"/>
    <property type="project" value="TreeGrafter"/>
</dbReference>
<protein>
    <submittedName>
        <fullName evidence="2">Uncharacterized protein</fullName>
    </submittedName>
</protein>
<dbReference type="PANTHER" id="PTHR13520:SF1">
    <property type="entry name" value="RINT1-LIKE PROTEIN MAG2"/>
    <property type="match status" value="1"/>
</dbReference>
<dbReference type="FunFam" id="1.20.58.670:FF:000006">
    <property type="entry name" value="RINT1-like protein MAG2"/>
    <property type="match status" value="1"/>
</dbReference>
<organism evidence="2 3">
    <name type="scientific">Capsella rubella</name>
    <dbReference type="NCBI Taxonomy" id="81985"/>
    <lineage>
        <taxon>Eukaryota</taxon>
        <taxon>Viridiplantae</taxon>
        <taxon>Streptophyta</taxon>
        <taxon>Embryophyta</taxon>
        <taxon>Tracheophyta</taxon>
        <taxon>Spermatophyta</taxon>
        <taxon>Magnoliopsida</taxon>
        <taxon>eudicotyledons</taxon>
        <taxon>Gunneridae</taxon>
        <taxon>Pentapetalae</taxon>
        <taxon>rosids</taxon>
        <taxon>malvids</taxon>
        <taxon>Brassicales</taxon>
        <taxon>Brassicaceae</taxon>
        <taxon>Camelineae</taxon>
        <taxon>Capsella</taxon>
    </lineage>
</organism>
<dbReference type="STRING" id="81985.R0FM42"/>
<keyword evidence="3" id="KW-1185">Reference proteome</keyword>
<sequence>MDAIKPLPQVSSFSASVFSFLDDRFRDAGDLSQSPGLVSELRTEISELDQRLAGLNRQLESGLASYASFSDRVGGLFVEVNAKLADLSSSSSSTCVPRPASDSGEKEEEEETTEHVAGEELPSLAKEVAQVESVRAYAETALKLDTLVGDIEDAVMSSLNKNLRTSRSSGFEEVRLHAIKTLKTTEEILSSVARRHPRWARLVSAVDHRVDRALAMMRPQAISDYRALLSSLGWPPQLSTLTSASLDSKSEDVQNPLFTMAGSLKSQYCGNFHALCSLQGLQLQRKSRQLGSHKGENVLFHQPLWAVEELVNPLTVASQRHFTKWSEKPEFIFGLVYKITKDYVDSMDELLQPLVDEAKLAGYSCREEWVSAMVSSLSLYLVKEVFPIYVGQLNEANESDLRSEAKVSWLHLIDLMISFDKRVQSLVSQSGILSLQEDGNLLRISSLSVFCDRPDWLDLWAEIELDERLVKFKAEIDYDRNWTVKVQDEITSTSDVYRPPIISSIFLQHLSSIIERSKSVPAIYLRARFLRLAASPIIQKFLDCVLLRCQEAEGLTALTENNDLIKVSDSINAGHYIESVLEEWNEDVFFIEMGTGQHDPQENLGLENFTEPSEGIFGHEFEKLEKFRLEWINKLSVVVLRGFDARTRDYIKNRKQWQEKKDKEWTVSRTLVGALDYLQGKMSIIEEHLNKADFTAMWRSLASEIDRLFFNSILMANVKFSNDGVERFKDDMEVLYGVFRAWCVRPEGFFPRLSEGLTLLKMEEKQVKDGLSRGAKWLRENRVRYLSETEAKKVAKSRVFS</sequence>
<dbReference type="OrthoDB" id="2189254at2759"/>
<dbReference type="InterPro" id="IPR042044">
    <property type="entry name" value="EXOC6PINT-1/Sec15/Tip20_C_dom2"/>
</dbReference>
<dbReference type="GO" id="GO:0006888">
    <property type="term" value="P:endoplasmic reticulum to Golgi vesicle-mediated transport"/>
    <property type="evidence" value="ECO:0007669"/>
    <property type="project" value="InterPro"/>
</dbReference>
<dbReference type="Pfam" id="PF04437">
    <property type="entry name" value="RINT1_TIP1"/>
    <property type="match status" value="1"/>
</dbReference>
<evidence type="ECO:0000313" key="2">
    <source>
        <dbReference type="EMBL" id="EOA23512.1"/>
    </source>
</evidence>
<dbReference type="Gene3D" id="1.20.58.670">
    <property type="entry name" value="Dsl1p vesicle tethering complex, Tip20p subunit, domain D"/>
    <property type="match status" value="1"/>
</dbReference>
<dbReference type="Proteomes" id="UP000029121">
    <property type="component" value="Unassembled WGS sequence"/>
</dbReference>
<evidence type="ECO:0000256" key="1">
    <source>
        <dbReference type="SAM" id="MobiDB-lite"/>
    </source>
</evidence>
<name>R0FM42_9BRAS</name>
<accession>R0FM42</accession>
<dbReference type="eggNOG" id="KOG2218">
    <property type="taxonomic scope" value="Eukaryota"/>
</dbReference>
<dbReference type="PANTHER" id="PTHR13520">
    <property type="entry name" value="RAD50-INTERACTING PROTEIN 1 RINT-1"/>
    <property type="match status" value="1"/>
</dbReference>
<feature type="region of interest" description="Disordered" evidence="1">
    <location>
        <begin position="89"/>
        <end position="120"/>
    </location>
</feature>
<dbReference type="PROSITE" id="PS51386">
    <property type="entry name" value="RINT1_TIP20"/>
    <property type="match status" value="1"/>
</dbReference>